<dbReference type="Gene3D" id="1.20.144.10">
    <property type="entry name" value="Phosphatidic acid phosphatase type 2/haloperoxidase"/>
    <property type="match status" value="1"/>
</dbReference>
<keyword evidence="6 15" id="KW-0812">Transmembrane</keyword>
<sequence>MNNGVIWLFMEVLTHVPIALGMAEFLYFLKSRYFSALVFFGGQVVCEILNIILKRVWKGGRPASRGKGYGMPSAHSQFMGYFIGYIVLFVGNRLICSESKKATVFWSSAILSVLVSFSRVYLGYHTPWQVIVGFFAGMATALVWYMAAEVIAMKLGLVDFFLGWGISRHLEIHFPSRITIEEPASVTRFRQFFKIQTVHPKPDYTACAEFLVDQADEIGLESKLAQGKQIVIMKLPGTDPSLKSIMLDSHTDVVPVFEEFWTYPPFAATIVEQEYGDHKIYARGSQDMKVTGSMQVFGSSSFDCCFWKKTQEKYVYAVFAPDEEIGGTDGIGGFVETEYFKEMSVGFDLEEGLLGADHRNVFLYAERGFSQVTFTSHGNTGHGSQFIEGTAIEKLFPVIEEVMNLREQERQKLLALNDGEVTSINLTGLKGGVQANIVPATYSVTFDIRVSPLVSLEEFHQLLLDLGSKHGTKKNSITHVDKSDPFVAAFLGVFEDRKLEVIPIICPGATDARFVRPKGVPAFGFNPMRNYHILAHDHDEYVLESEYLYGIGVYEDLVTRLANV</sequence>
<evidence type="ECO:0000313" key="18">
    <source>
        <dbReference type="Proteomes" id="UP000245699"/>
    </source>
</evidence>
<feature type="active site" evidence="13">
    <location>
        <position position="252"/>
    </location>
</feature>
<feature type="binding site" evidence="14">
    <location>
        <position position="250"/>
    </location>
    <ligand>
        <name>Zn(2+)</name>
        <dbReference type="ChEBI" id="CHEBI:29105"/>
        <label>1</label>
    </ligand>
</feature>
<dbReference type="Gene3D" id="3.40.630.10">
    <property type="entry name" value="Zn peptidases"/>
    <property type="match status" value="1"/>
</dbReference>
<dbReference type="Pfam" id="PF07687">
    <property type="entry name" value="M20_dimer"/>
    <property type="match status" value="1"/>
</dbReference>
<keyword evidence="7 14" id="KW-0479">Metal-binding</keyword>
<dbReference type="InterPro" id="IPR052083">
    <property type="entry name" value="Aminoacylase-1_M20A"/>
</dbReference>
<dbReference type="InterPro" id="IPR010159">
    <property type="entry name" value="N-acyl_aa_amidohydrolase"/>
</dbReference>
<keyword evidence="11 15" id="KW-0472">Membrane</keyword>
<dbReference type="SMART" id="SM00014">
    <property type="entry name" value="acidPPc"/>
    <property type="match status" value="1"/>
</dbReference>
<dbReference type="SUPFAM" id="SSF53187">
    <property type="entry name" value="Zn-dependent exopeptidases"/>
    <property type="match status" value="1"/>
</dbReference>
<dbReference type="Gene3D" id="3.30.70.360">
    <property type="match status" value="1"/>
</dbReference>
<evidence type="ECO:0000256" key="14">
    <source>
        <dbReference type="PIRSR" id="PIRSR610159-2"/>
    </source>
</evidence>
<keyword evidence="9 14" id="KW-0862">Zinc</keyword>
<comment type="similarity">
    <text evidence="3">Belongs to the peptidase M20A family.</text>
</comment>
<dbReference type="InterPro" id="IPR000326">
    <property type="entry name" value="PAP2/HPO"/>
</dbReference>
<dbReference type="EMBL" id="MBFT01000452">
    <property type="protein sequence ID" value="PVU90942.1"/>
    <property type="molecule type" value="Genomic_DNA"/>
</dbReference>
<dbReference type="InterPro" id="IPR039667">
    <property type="entry name" value="Dolichyldiphosphatase_PAP2"/>
</dbReference>
<evidence type="ECO:0000256" key="9">
    <source>
        <dbReference type="ARBA" id="ARBA00022833"/>
    </source>
</evidence>
<dbReference type="Pfam" id="PF01546">
    <property type="entry name" value="Peptidase_M20"/>
    <property type="match status" value="1"/>
</dbReference>
<evidence type="ECO:0000256" key="12">
    <source>
        <dbReference type="ARBA" id="ARBA00029656"/>
    </source>
</evidence>
<dbReference type="AlphaFoldDB" id="A0A2T9YF21"/>
<comment type="cofactor">
    <cofactor evidence="14">
        <name>Zn(2+)</name>
        <dbReference type="ChEBI" id="CHEBI:29105"/>
    </cofactor>
    <text evidence="14">Binds 2 Zn(2+) ions per subunit.</text>
</comment>
<dbReference type="PROSITE" id="PS00758">
    <property type="entry name" value="ARGE_DAPE_CPG2_1"/>
    <property type="match status" value="1"/>
</dbReference>
<evidence type="ECO:0000256" key="1">
    <source>
        <dbReference type="ARBA" id="ARBA00004141"/>
    </source>
</evidence>
<dbReference type="Gene3D" id="1.10.150.900">
    <property type="match status" value="1"/>
</dbReference>
<dbReference type="NCBIfam" id="TIGR01880">
    <property type="entry name" value="Ac-peptdase-euk"/>
    <property type="match status" value="1"/>
</dbReference>
<evidence type="ECO:0000256" key="6">
    <source>
        <dbReference type="ARBA" id="ARBA00022692"/>
    </source>
</evidence>
<dbReference type="InterPro" id="IPR036938">
    <property type="entry name" value="PAP2/HPO_sf"/>
</dbReference>
<comment type="caution">
    <text evidence="17">The sequence shown here is derived from an EMBL/GenBank/DDBJ whole genome shotgun (WGS) entry which is preliminary data.</text>
</comment>
<feature type="transmembrane region" description="Helical" evidence="15">
    <location>
        <begin position="73"/>
        <end position="91"/>
    </location>
</feature>
<feature type="transmembrane region" description="Helical" evidence="15">
    <location>
        <begin position="6"/>
        <end position="27"/>
    </location>
</feature>
<feature type="transmembrane region" description="Helical" evidence="15">
    <location>
        <begin position="34"/>
        <end position="53"/>
    </location>
</feature>
<dbReference type="InterPro" id="IPR011650">
    <property type="entry name" value="Peptidase_M20_dimer"/>
</dbReference>
<evidence type="ECO:0000259" key="16">
    <source>
        <dbReference type="SMART" id="SM00014"/>
    </source>
</evidence>
<dbReference type="SUPFAM" id="SSF48317">
    <property type="entry name" value="Acid phosphatase/Vanadium-dependent haloperoxidase"/>
    <property type="match status" value="1"/>
</dbReference>
<organism evidence="17 18">
    <name type="scientific">Furculomyces boomerangus</name>
    <dbReference type="NCBI Taxonomy" id="61424"/>
    <lineage>
        <taxon>Eukaryota</taxon>
        <taxon>Fungi</taxon>
        <taxon>Fungi incertae sedis</taxon>
        <taxon>Zoopagomycota</taxon>
        <taxon>Kickxellomycotina</taxon>
        <taxon>Harpellomycetes</taxon>
        <taxon>Harpellales</taxon>
        <taxon>Harpellaceae</taxon>
        <taxon>Furculomyces</taxon>
    </lineage>
</organism>
<dbReference type="Pfam" id="PF01569">
    <property type="entry name" value="PAP2"/>
    <property type="match status" value="1"/>
</dbReference>
<feature type="binding site" evidence="14">
    <location>
        <position position="287"/>
    </location>
    <ligand>
        <name>Zn(2+)</name>
        <dbReference type="ChEBI" id="CHEBI:29105"/>
        <label>1</label>
    </ligand>
</feature>
<feature type="binding site" evidence="14">
    <location>
        <position position="351"/>
    </location>
    <ligand>
        <name>Zn(2+)</name>
        <dbReference type="ChEBI" id="CHEBI:29105"/>
        <label>1</label>
    </ligand>
</feature>
<feature type="active site" description="Proton acceptor" evidence="13">
    <location>
        <position position="323"/>
    </location>
</feature>
<dbReference type="STRING" id="61424.A0A2T9YF21"/>
<accession>A0A2T9YF21</accession>
<feature type="domain" description="Phosphatidic acid phosphatase type 2/haloperoxidase" evidence="16">
    <location>
        <begin position="36"/>
        <end position="145"/>
    </location>
</feature>
<dbReference type="SUPFAM" id="SSF55031">
    <property type="entry name" value="Bacterial exopeptidase dimerisation domain"/>
    <property type="match status" value="1"/>
</dbReference>
<dbReference type="InterPro" id="IPR036264">
    <property type="entry name" value="Bact_exopeptidase_dim_dom"/>
</dbReference>
<dbReference type="PANTHER" id="PTHR45892:SF1">
    <property type="entry name" value="AMINOACYLASE-1"/>
    <property type="match status" value="1"/>
</dbReference>
<evidence type="ECO:0000256" key="5">
    <source>
        <dbReference type="ARBA" id="ARBA00022490"/>
    </source>
</evidence>
<dbReference type="Proteomes" id="UP000245699">
    <property type="component" value="Unassembled WGS sequence"/>
</dbReference>
<evidence type="ECO:0000256" key="11">
    <source>
        <dbReference type="ARBA" id="ARBA00023136"/>
    </source>
</evidence>
<proteinExistence type="inferred from homology"/>
<evidence type="ECO:0000256" key="7">
    <source>
        <dbReference type="ARBA" id="ARBA00022723"/>
    </source>
</evidence>
<comment type="subcellular location">
    <subcellularLocation>
        <location evidence="2">Cytoplasm</location>
    </subcellularLocation>
    <subcellularLocation>
        <location evidence="1">Membrane</location>
        <topology evidence="1">Multi-pass membrane protein</topology>
    </subcellularLocation>
</comment>
<feature type="transmembrane region" description="Helical" evidence="15">
    <location>
        <begin position="128"/>
        <end position="147"/>
    </location>
</feature>
<dbReference type="CDD" id="cd03382">
    <property type="entry name" value="PAP2_dolichyldiphosphatase"/>
    <property type="match status" value="1"/>
</dbReference>
<evidence type="ECO:0000256" key="4">
    <source>
        <dbReference type="ARBA" id="ARBA00011913"/>
    </source>
</evidence>
<dbReference type="GO" id="GO:0004046">
    <property type="term" value="F:aminoacylase activity"/>
    <property type="evidence" value="ECO:0007669"/>
    <property type="project" value="UniProtKB-EC"/>
</dbReference>
<keyword evidence="5" id="KW-0963">Cytoplasm</keyword>
<keyword evidence="10 15" id="KW-1133">Transmembrane helix</keyword>
<gene>
    <name evidence="17" type="ORF">BB559_004380</name>
</gene>
<dbReference type="InterPro" id="IPR002933">
    <property type="entry name" value="Peptidase_M20"/>
</dbReference>
<evidence type="ECO:0000256" key="3">
    <source>
        <dbReference type="ARBA" id="ARBA00006247"/>
    </source>
</evidence>
<dbReference type="PANTHER" id="PTHR45892">
    <property type="entry name" value="AMINOACYLASE-1"/>
    <property type="match status" value="1"/>
</dbReference>
<feature type="binding site" evidence="14">
    <location>
        <position position="324"/>
    </location>
    <ligand>
        <name>Zn(2+)</name>
        <dbReference type="ChEBI" id="CHEBI:29105"/>
        <label>2</label>
    </ligand>
</feature>
<evidence type="ECO:0000256" key="10">
    <source>
        <dbReference type="ARBA" id="ARBA00022989"/>
    </source>
</evidence>
<dbReference type="OrthoDB" id="302705at2759"/>
<dbReference type="GO" id="GO:0016020">
    <property type="term" value="C:membrane"/>
    <property type="evidence" value="ECO:0007669"/>
    <property type="project" value="UniProtKB-SubCell"/>
</dbReference>
<dbReference type="GO" id="GO:0006520">
    <property type="term" value="P:amino acid metabolic process"/>
    <property type="evidence" value="ECO:0007669"/>
    <property type="project" value="InterPro"/>
</dbReference>
<keyword evidence="8" id="KW-0378">Hydrolase</keyword>
<reference evidence="17 18" key="1">
    <citation type="journal article" date="2018" name="MBio">
        <title>Comparative Genomics Reveals the Core Gene Toolbox for the Fungus-Insect Symbiosis.</title>
        <authorList>
            <person name="Wang Y."/>
            <person name="Stata M."/>
            <person name="Wang W."/>
            <person name="Stajich J.E."/>
            <person name="White M.M."/>
            <person name="Moncalvo J.M."/>
        </authorList>
    </citation>
    <scope>NUCLEOTIDE SEQUENCE [LARGE SCALE GENOMIC DNA]</scope>
    <source>
        <strain evidence="17 18">AUS-77-4</strain>
    </source>
</reference>
<dbReference type="GO" id="GO:0005737">
    <property type="term" value="C:cytoplasm"/>
    <property type="evidence" value="ECO:0007669"/>
    <property type="project" value="UniProtKB-SubCell"/>
</dbReference>
<dbReference type="InterPro" id="IPR001261">
    <property type="entry name" value="ArgE/DapE_CS"/>
</dbReference>
<dbReference type="EC" id="3.5.1.14" evidence="4"/>
<name>A0A2T9YF21_9FUNG</name>
<keyword evidence="18" id="KW-1185">Reference proteome</keyword>
<evidence type="ECO:0000313" key="17">
    <source>
        <dbReference type="EMBL" id="PVU90942.1"/>
    </source>
</evidence>
<feature type="binding site" evidence="14">
    <location>
        <position position="287"/>
    </location>
    <ligand>
        <name>Zn(2+)</name>
        <dbReference type="ChEBI" id="CHEBI:29105"/>
        <label>2</label>
    </ligand>
</feature>
<evidence type="ECO:0000256" key="8">
    <source>
        <dbReference type="ARBA" id="ARBA00022801"/>
    </source>
</evidence>
<evidence type="ECO:0000256" key="2">
    <source>
        <dbReference type="ARBA" id="ARBA00004496"/>
    </source>
</evidence>
<feature type="transmembrane region" description="Helical" evidence="15">
    <location>
        <begin position="103"/>
        <end position="122"/>
    </location>
</feature>
<protein>
    <recommendedName>
        <fullName evidence="4">N-acyl-aliphatic-L-amino acid amidohydrolase</fullName>
        <ecNumber evidence="4">3.5.1.14</ecNumber>
    </recommendedName>
    <alternativeName>
        <fullName evidence="12">N-acyl-L-amino-acid amidohydrolase</fullName>
    </alternativeName>
</protein>
<evidence type="ECO:0000256" key="15">
    <source>
        <dbReference type="SAM" id="Phobius"/>
    </source>
</evidence>
<evidence type="ECO:0000256" key="13">
    <source>
        <dbReference type="PIRSR" id="PIRSR610159-1"/>
    </source>
</evidence>
<dbReference type="GO" id="GO:0046872">
    <property type="term" value="F:metal ion binding"/>
    <property type="evidence" value="ECO:0007669"/>
    <property type="project" value="UniProtKB-KW"/>
</dbReference>
<feature type="binding site" evidence="14">
    <location>
        <position position="536"/>
    </location>
    <ligand>
        <name>Zn(2+)</name>
        <dbReference type="ChEBI" id="CHEBI:29105"/>
        <label>2</label>
    </ligand>
</feature>